<comment type="caution">
    <text evidence="7">The sequence shown here is derived from an EMBL/GenBank/DDBJ whole genome shotgun (WGS) entry which is preliminary data.</text>
</comment>
<dbReference type="OrthoDB" id="9778870at2"/>
<dbReference type="Gene3D" id="3.40.50.300">
    <property type="entry name" value="P-loop containing nucleotide triphosphate hydrolases"/>
    <property type="match status" value="1"/>
</dbReference>
<dbReference type="PANTHER" id="PTHR46743">
    <property type="entry name" value="TEICHOIC ACIDS EXPORT ATP-BINDING PROTEIN TAGH"/>
    <property type="match status" value="1"/>
</dbReference>
<feature type="compositionally biased region" description="Polar residues" evidence="5">
    <location>
        <begin position="635"/>
        <end position="655"/>
    </location>
</feature>
<dbReference type="InterPro" id="IPR007253">
    <property type="entry name" value="Cell_wall-bd_2"/>
</dbReference>
<dbReference type="InterPro" id="IPR050683">
    <property type="entry name" value="Bact_Polysacc_Export_ATP-bd"/>
</dbReference>
<dbReference type="Pfam" id="PF04122">
    <property type="entry name" value="CW_binding_2"/>
    <property type="match status" value="1"/>
</dbReference>
<keyword evidence="4 7" id="KW-0067">ATP-binding</keyword>
<evidence type="ECO:0000313" key="7">
    <source>
        <dbReference type="EMBL" id="KAB1638693.1"/>
    </source>
</evidence>
<dbReference type="InterPro" id="IPR003593">
    <property type="entry name" value="AAA+_ATPase"/>
</dbReference>
<protein>
    <submittedName>
        <fullName evidence="7">ATP-binding cassette domain-containing protein</fullName>
    </submittedName>
</protein>
<dbReference type="InterPro" id="IPR015860">
    <property type="entry name" value="ABC_transpr_TagH-like"/>
</dbReference>
<dbReference type="GeneID" id="98658416"/>
<dbReference type="PANTHER" id="PTHR46743:SF2">
    <property type="entry name" value="TEICHOIC ACIDS EXPORT ATP-BINDING PROTEIN TAGH"/>
    <property type="match status" value="1"/>
</dbReference>
<dbReference type="GO" id="GO:0016020">
    <property type="term" value="C:membrane"/>
    <property type="evidence" value="ECO:0007669"/>
    <property type="project" value="InterPro"/>
</dbReference>
<reference evidence="7 8" key="1">
    <citation type="submission" date="2019-09" db="EMBL/GenBank/DDBJ databases">
        <title>Whole genome shotgun sequencing (WGS) of Ellagibacter isourolithinifaciens DSM 104140(T) and Adlercreutzia muris DSM 29508(T).</title>
        <authorList>
            <person name="Stoll D.A."/>
            <person name="Danylec N."/>
            <person name="Huch M."/>
        </authorList>
    </citation>
    <scope>NUCLEOTIDE SEQUENCE [LARGE SCALE GENOMIC DNA]</scope>
    <source>
        <strain evidence="7 8">DSM 104140</strain>
    </source>
</reference>
<evidence type="ECO:0000313" key="8">
    <source>
        <dbReference type="Proteomes" id="UP000468668"/>
    </source>
</evidence>
<dbReference type="AlphaFoldDB" id="A0A6N6NM02"/>
<evidence type="ECO:0000256" key="4">
    <source>
        <dbReference type="ARBA" id="ARBA00022840"/>
    </source>
</evidence>
<evidence type="ECO:0000259" key="6">
    <source>
        <dbReference type="PROSITE" id="PS50893"/>
    </source>
</evidence>
<accession>A0A6N6NM02</accession>
<dbReference type="InterPro" id="IPR003439">
    <property type="entry name" value="ABC_transporter-like_ATP-bd"/>
</dbReference>
<name>A0A6N6NM02_9ACTN</name>
<evidence type="ECO:0000256" key="3">
    <source>
        <dbReference type="ARBA" id="ARBA00022741"/>
    </source>
</evidence>
<organism evidence="7 8">
    <name type="scientific">Ellagibacter isourolithinifaciens</name>
    <dbReference type="NCBI Taxonomy" id="2137581"/>
    <lineage>
        <taxon>Bacteria</taxon>
        <taxon>Bacillati</taxon>
        <taxon>Actinomycetota</taxon>
        <taxon>Coriobacteriia</taxon>
        <taxon>Eggerthellales</taxon>
        <taxon>Eggerthellaceae</taxon>
        <taxon>Ellagibacter</taxon>
    </lineage>
</organism>
<dbReference type="EMBL" id="WAJR01000023">
    <property type="protein sequence ID" value="KAB1638693.1"/>
    <property type="molecule type" value="Genomic_DNA"/>
</dbReference>
<keyword evidence="2" id="KW-0813">Transport</keyword>
<dbReference type="RefSeq" id="WP_158050070.1">
    <property type="nucleotide sequence ID" value="NZ_WAJR01000023.1"/>
</dbReference>
<dbReference type="Proteomes" id="UP000468668">
    <property type="component" value="Unassembled WGS sequence"/>
</dbReference>
<sequence>MPENINTTPLGDIERELAAAVDDRPVMVDVDHVSMVFNMASQQLNSLKEYAIALAKRELMFKEFRALDGVSFTVRKGDVFGILGTNGSGKSTMLKIIAGVLEPTEGTCSINGSIAPLIELGAGFDMELTARENIFLNGALLGYSKKFIQQHFDEIVDFAEVEKFLDMPMKNYSSGMVARIAFAIATVIVPEILIVDEVLSVGDFMFQQKCERRITQLIKEHDVTVLIVSHNNDQIERLCNKAIWIEKGHTRMMGSAADVCRAYRVLGGHVGSAESEAAVFSMLNSPTRVPDELVSSVAGESRYGTAVKIAEKCRFAQGGSLILASGDFSLPCMSAQGLSGMLDAPVLLSKHESLPDVVAQEIASLAPHRIVVLGGEDVLSSEVAEQAKDAARDGCAIERIDCNESVELARLIFDFGKRAAEEDGVSGWSKLAIIAHHDCLGDLITLSPLLFNQHIPVFYIRELGVIDDATAASIQGGDFTDLLVLGVDKHIPDTFLAACAAHGVKSERLIGKNPYDANEKINDLITSGQVEGARLTIDNLIVSSVWNPADAFAAGAWAAKTDSAFLLEDPQNLDSVAHAISYIKKKGGSVKHLTFLGDSSQFGRLDKEMLGKAVQEALVDAGLADTGAEDAQPAETESTDFTSTDAASANTQENE</sequence>
<dbReference type="SMART" id="SM00382">
    <property type="entry name" value="AAA"/>
    <property type="match status" value="1"/>
</dbReference>
<feature type="domain" description="ABC transporter" evidence="6">
    <location>
        <begin position="47"/>
        <end position="272"/>
    </location>
</feature>
<dbReference type="PROSITE" id="PS50893">
    <property type="entry name" value="ABC_TRANSPORTER_2"/>
    <property type="match status" value="1"/>
</dbReference>
<dbReference type="GO" id="GO:0005524">
    <property type="term" value="F:ATP binding"/>
    <property type="evidence" value="ECO:0007669"/>
    <property type="project" value="UniProtKB-KW"/>
</dbReference>
<dbReference type="InterPro" id="IPR027417">
    <property type="entry name" value="P-loop_NTPase"/>
</dbReference>
<feature type="region of interest" description="Disordered" evidence="5">
    <location>
        <begin position="624"/>
        <end position="655"/>
    </location>
</feature>
<evidence type="ECO:0000256" key="2">
    <source>
        <dbReference type="ARBA" id="ARBA00022448"/>
    </source>
</evidence>
<dbReference type="CDD" id="cd03220">
    <property type="entry name" value="ABC_KpsT_Wzt"/>
    <property type="match status" value="1"/>
</dbReference>
<comment type="similarity">
    <text evidence="1">Belongs to the ABC transporter superfamily.</text>
</comment>
<evidence type="ECO:0000256" key="1">
    <source>
        <dbReference type="ARBA" id="ARBA00005417"/>
    </source>
</evidence>
<gene>
    <name evidence="7" type="ORF">F8C90_08350</name>
</gene>
<keyword evidence="8" id="KW-1185">Reference proteome</keyword>
<proteinExistence type="inferred from homology"/>
<dbReference type="Pfam" id="PF00005">
    <property type="entry name" value="ABC_tran"/>
    <property type="match status" value="1"/>
</dbReference>
<dbReference type="SUPFAM" id="SSF52540">
    <property type="entry name" value="P-loop containing nucleoside triphosphate hydrolases"/>
    <property type="match status" value="1"/>
</dbReference>
<dbReference type="GO" id="GO:0016887">
    <property type="term" value="F:ATP hydrolysis activity"/>
    <property type="evidence" value="ECO:0007669"/>
    <property type="project" value="InterPro"/>
</dbReference>
<evidence type="ECO:0000256" key="5">
    <source>
        <dbReference type="SAM" id="MobiDB-lite"/>
    </source>
</evidence>
<keyword evidence="3" id="KW-0547">Nucleotide-binding</keyword>
<dbReference type="GO" id="GO:0140359">
    <property type="term" value="F:ABC-type transporter activity"/>
    <property type="evidence" value="ECO:0007669"/>
    <property type="project" value="InterPro"/>
</dbReference>